<dbReference type="Pfam" id="PF00651">
    <property type="entry name" value="BTB"/>
    <property type="match status" value="1"/>
</dbReference>
<feature type="domain" description="BTB" evidence="2">
    <location>
        <begin position="29"/>
        <end position="102"/>
    </location>
</feature>
<accession>A0AAD7KE30</accession>
<sequence>MMACPPAKRQRTDDNDTPVMRSGIWHSDGSVILQTENMQFRVHWSILAMHSSFFRDMQGLPQPSERTEPTIDGCPVIELHDTAVDVEHLLKAVYEPTFLAQEAIPFPAIAALVRLGRKYDFRNLLNSAVSRITYENPTTLEGYDARLHNDKYIPTRIVPYPGVLYDVLTLARENDILSALPCAYYRAIRFHSTKQLLEGIPRGDGSTAVLAPIDQRRCILARESLVNVQVQMGYSLGILRSRTTELVNCIDSPRCSDSLHQRLGHYLDYGGLRALAKYQSAGEKALCGACTRYTVNLNNAGRKRTWDELPQFFELPNWTELDDDI</sequence>
<dbReference type="EMBL" id="JARKIB010000003">
    <property type="protein sequence ID" value="KAJ7782700.1"/>
    <property type="molecule type" value="Genomic_DNA"/>
</dbReference>
<comment type="caution">
    <text evidence="3">The sequence shown here is derived from an EMBL/GenBank/DDBJ whole genome shotgun (WGS) entry which is preliminary data.</text>
</comment>
<dbReference type="Proteomes" id="UP001215598">
    <property type="component" value="Unassembled WGS sequence"/>
</dbReference>
<evidence type="ECO:0000256" key="1">
    <source>
        <dbReference type="SAM" id="MobiDB-lite"/>
    </source>
</evidence>
<dbReference type="InterPro" id="IPR011333">
    <property type="entry name" value="SKP1/BTB/POZ_sf"/>
</dbReference>
<reference evidence="3" key="1">
    <citation type="submission" date="2023-03" db="EMBL/GenBank/DDBJ databases">
        <title>Massive genome expansion in bonnet fungi (Mycena s.s.) driven by repeated elements and novel gene families across ecological guilds.</title>
        <authorList>
            <consortium name="Lawrence Berkeley National Laboratory"/>
            <person name="Harder C.B."/>
            <person name="Miyauchi S."/>
            <person name="Viragh M."/>
            <person name="Kuo A."/>
            <person name="Thoen E."/>
            <person name="Andreopoulos B."/>
            <person name="Lu D."/>
            <person name="Skrede I."/>
            <person name="Drula E."/>
            <person name="Henrissat B."/>
            <person name="Morin E."/>
            <person name="Kohler A."/>
            <person name="Barry K."/>
            <person name="LaButti K."/>
            <person name="Morin E."/>
            <person name="Salamov A."/>
            <person name="Lipzen A."/>
            <person name="Mereny Z."/>
            <person name="Hegedus B."/>
            <person name="Baldrian P."/>
            <person name="Stursova M."/>
            <person name="Weitz H."/>
            <person name="Taylor A."/>
            <person name="Grigoriev I.V."/>
            <person name="Nagy L.G."/>
            <person name="Martin F."/>
            <person name="Kauserud H."/>
        </authorList>
    </citation>
    <scope>NUCLEOTIDE SEQUENCE</scope>
    <source>
        <strain evidence="3">CBHHK182m</strain>
    </source>
</reference>
<name>A0AAD7KE30_9AGAR</name>
<gene>
    <name evidence="3" type="ORF">B0H16DRAFT_465016</name>
</gene>
<proteinExistence type="predicted"/>
<evidence type="ECO:0000313" key="3">
    <source>
        <dbReference type="EMBL" id="KAJ7782700.1"/>
    </source>
</evidence>
<dbReference type="CDD" id="cd18186">
    <property type="entry name" value="BTB_POZ_ZBTB_KLHL-like"/>
    <property type="match status" value="1"/>
</dbReference>
<organism evidence="3 4">
    <name type="scientific">Mycena metata</name>
    <dbReference type="NCBI Taxonomy" id="1033252"/>
    <lineage>
        <taxon>Eukaryota</taxon>
        <taxon>Fungi</taxon>
        <taxon>Dikarya</taxon>
        <taxon>Basidiomycota</taxon>
        <taxon>Agaricomycotina</taxon>
        <taxon>Agaricomycetes</taxon>
        <taxon>Agaricomycetidae</taxon>
        <taxon>Agaricales</taxon>
        <taxon>Marasmiineae</taxon>
        <taxon>Mycenaceae</taxon>
        <taxon>Mycena</taxon>
    </lineage>
</organism>
<dbReference type="AlphaFoldDB" id="A0AAD7KE30"/>
<feature type="region of interest" description="Disordered" evidence="1">
    <location>
        <begin position="1"/>
        <end position="20"/>
    </location>
</feature>
<dbReference type="PROSITE" id="PS50097">
    <property type="entry name" value="BTB"/>
    <property type="match status" value="1"/>
</dbReference>
<dbReference type="SUPFAM" id="SSF54695">
    <property type="entry name" value="POZ domain"/>
    <property type="match status" value="1"/>
</dbReference>
<dbReference type="InterPro" id="IPR000210">
    <property type="entry name" value="BTB/POZ_dom"/>
</dbReference>
<protein>
    <recommendedName>
        <fullName evidence="2">BTB domain-containing protein</fullName>
    </recommendedName>
</protein>
<evidence type="ECO:0000259" key="2">
    <source>
        <dbReference type="PROSITE" id="PS50097"/>
    </source>
</evidence>
<dbReference type="Gene3D" id="3.30.710.10">
    <property type="entry name" value="Potassium Channel Kv1.1, Chain A"/>
    <property type="match status" value="1"/>
</dbReference>
<evidence type="ECO:0000313" key="4">
    <source>
        <dbReference type="Proteomes" id="UP001215598"/>
    </source>
</evidence>
<keyword evidence="4" id="KW-1185">Reference proteome</keyword>